<name>A0A6J6BRM1_9ZZZZ</name>
<gene>
    <name evidence="1" type="ORF">UFOPK1493_00333</name>
</gene>
<dbReference type="EMBL" id="CAEZSR010000006">
    <property type="protein sequence ID" value="CAB4541317.1"/>
    <property type="molecule type" value="Genomic_DNA"/>
</dbReference>
<sequence length="82" mass="9275">MAKTADDLREEVLALPTQERARIASELLASLDSEIVDESEIDELWSAETQRRAAMLDAGDARTITWGEIEQRFADRRAQRDA</sequence>
<reference evidence="1" key="1">
    <citation type="submission" date="2020-05" db="EMBL/GenBank/DDBJ databases">
        <authorList>
            <person name="Chiriac C."/>
            <person name="Salcher M."/>
            <person name="Ghai R."/>
            <person name="Kavagutti S V."/>
        </authorList>
    </citation>
    <scope>NUCLEOTIDE SEQUENCE</scope>
</reference>
<protein>
    <submittedName>
        <fullName evidence="1">Unannotated protein</fullName>
    </submittedName>
</protein>
<dbReference type="Pfam" id="PF09720">
    <property type="entry name" value="Unstab_antitox"/>
    <property type="match status" value="1"/>
</dbReference>
<evidence type="ECO:0000313" key="1">
    <source>
        <dbReference type="EMBL" id="CAB4541317.1"/>
    </source>
</evidence>
<accession>A0A6J6BRM1</accession>
<proteinExistence type="predicted"/>
<dbReference type="InterPro" id="IPR013406">
    <property type="entry name" value="CHP02574_addiction_mod"/>
</dbReference>
<organism evidence="1">
    <name type="scientific">freshwater metagenome</name>
    <dbReference type="NCBI Taxonomy" id="449393"/>
    <lineage>
        <taxon>unclassified sequences</taxon>
        <taxon>metagenomes</taxon>
        <taxon>ecological metagenomes</taxon>
    </lineage>
</organism>
<dbReference type="AlphaFoldDB" id="A0A6J6BRM1"/>